<dbReference type="AlphaFoldDB" id="A0A819X079"/>
<evidence type="ECO:0000313" key="4">
    <source>
        <dbReference type="Proteomes" id="UP000663868"/>
    </source>
</evidence>
<dbReference type="GO" id="GO:0046983">
    <property type="term" value="F:protein dimerization activity"/>
    <property type="evidence" value="ECO:0007669"/>
    <property type="project" value="InterPro"/>
</dbReference>
<dbReference type="PANTHER" id="PTHR45749">
    <property type="match status" value="1"/>
</dbReference>
<dbReference type="Pfam" id="PF05699">
    <property type="entry name" value="Dimer_Tnp_hAT"/>
    <property type="match status" value="1"/>
</dbReference>
<dbReference type="EMBL" id="CAJNOE010003298">
    <property type="protein sequence ID" value="CAF1501480.1"/>
    <property type="molecule type" value="Genomic_DNA"/>
</dbReference>
<dbReference type="Proteomes" id="UP000663868">
    <property type="component" value="Unassembled WGS sequence"/>
</dbReference>
<sequence length="106" mass="12122">MKIKQITKMSTICEILNSCNVGKQMFKEFDKLIKLYLTVPVTTATAECGFSALNRLKTVFRNSMAQSRLNHCLIANIYKEKLDQTDPYQIMSTFIPSNGKRQSFFG</sequence>
<reference evidence="3" key="1">
    <citation type="submission" date="2021-02" db="EMBL/GenBank/DDBJ databases">
        <authorList>
            <person name="Nowell W R."/>
        </authorList>
    </citation>
    <scope>NUCLEOTIDE SEQUENCE</scope>
</reference>
<proteinExistence type="predicted"/>
<protein>
    <recommendedName>
        <fullName evidence="1">HAT C-terminal dimerisation domain-containing protein</fullName>
    </recommendedName>
</protein>
<dbReference type="EMBL" id="CAJOBB010005473">
    <property type="protein sequence ID" value="CAF4129590.1"/>
    <property type="molecule type" value="Genomic_DNA"/>
</dbReference>
<accession>A0A819X079</accession>
<gene>
    <name evidence="2" type="ORF">IZO911_LOCUS45027</name>
    <name evidence="3" type="ORF">KXQ929_LOCUS36105</name>
</gene>
<dbReference type="InterPro" id="IPR008906">
    <property type="entry name" value="HATC_C_dom"/>
</dbReference>
<evidence type="ECO:0000259" key="1">
    <source>
        <dbReference type="Pfam" id="PF05699"/>
    </source>
</evidence>
<organism evidence="3 4">
    <name type="scientific">Adineta steineri</name>
    <dbReference type="NCBI Taxonomy" id="433720"/>
    <lineage>
        <taxon>Eukaryota</taxon>
        <taxon>Metazoa</taxon>
        <taxon>Spiralia</taxon>
        <taxon>Gnathifera</taxon>
        <taxon>Rotifera</taxon>
        <taxon>Eurotatoria</taxon>
        <taxon>Bdelloidea</taxon>
        <taxon>Adinetida</taxon>
        <taxon>Adinetidae</taxon>
        <taxon>Adineta</taxon>
    </lineage>
</organism>
<evidence type="ECO:0000313" key="2">
    <source>
        <dbReference type="EMBL" id="CAF1501480.1"/>
    </source>
</evidence>
<evidence type="ECO:0000313" key="3">
    <source>
        <dbReference type="EMBL" id="CAF4129590.1"/>
    </source>
</evidence>
<dbReference type="Proteomes" id="UP000663860">
    <property type="component" value="Unassembled WGS sequence"/>
</dbReference>
<comment type="caution">
    <text evidence="3">The sequence shown here is derived from an EMBL/GenBank/DDBJ whole genome shotgun (WGS) entry which is preliminary data.</text>
</comment>
<dbReference type="PANTHER" id="PTHR45749:SF21">
    <property type="entry name" value="DUF4371 DOMAIN-CONTAINING PROTEIN"/>
    <property type="match status" value="1"/>
</dbReference>
<feature type="domain" description="HAT C-terminal dimerisation" evidence="1">
    <location>
        <begin position="22"/>
        <end position="74"/>
    </location>
</feature>
<name>A0A819X079_9BILA</name>